<evidence type="ECO:0000313" key="3">
    <source>
        <dbReference type="Proteomes" id="UP000830729"/>
    </source>
</evidence>
<organism evidence="2 3">
    <name type="scientific">Halorussus limi</name>
    <dbReference type="NCBI Taxonomy" id="2938695"/>
    <lineage>
        <taxon>Archaea</taxon>
        <taxon>Methanobacteriati</taxon>
        <taxon>Methanobacteriota</taxon>
        <taxon>Stenosarchaea group</taxon>
        <taxon>Halobacteria</taxon>
        <taxon>Halobacteriales</taxon>
        <taxon>Haladaptataceae</taxon>
        <taxon>Halorussus</taxon>
    </lineage>
</organism>
<dbReference type="InterPro" id="IPR007404">
    <property type="entry name" value="YdjM-like"/>
</dbReference>
<dbReference type="KEGG" id="halx:M0R89_15750"/>
<dbReference type="GeneID" id="72186683"/>
<protein>
    <submittedName>
        <fullName evidence="2">Metal-dependent hydrolase</fullName>
    </submittedName>
</protein>
<dbReference type="AlphaFoldDB" id="A0A8U0HSK5"/>
<feature type="transmembrane region" description="Helical" evidence="1">
    <location>
        <begin position="96"/>
        <end position="116"/>
    </location>
</feature>
<feature type="transmembrane region" description="Helical" evidence="1">
    <location>
        <begin position="58"/>
        <end position="84"/>
    </location>
</feature>
<dbReference type="EMBL" id="CP096659">
    <property type="protein sequence ID" value="UPV73980.1"/>
    <property type="molecule type" value="Genomic_DNA"/>
</dbReference>
<keyword evidence="2" id="KW-0378">Hydrolase</keyword>
<proteinExistence type="predicted"/>
<keyword evidence="1" id="KW-0472">Membrane</keyword>
<keyword evidence="1" id="KW-1133">Transmembrane helix</keyword>
<gene>
    <name evidence="2" type="ORF">M0R89_15750</name>
</gene>
<dbReference type="RefSeq" id="WP_248650030.1">
    <property type="nucleotide sequence ID" value="NZ_CP096659.1"/>
</dbReference>
<keyword evidence="3" id="KW-1185">Reference proteome</keyword>
<name>A0A8U0HSK5_9EURY</name>
<dbReference type="GO" id="GO:0016787">
    <property type="term" value="F:hydrolase activity"/>
    <property type="evidence" value="ECO:0007669"/>
    <property type="project" value="UniProtKB-KW"/>
</dbReference>
<dbReference type="Pfam" id="PF04307">
    <property type="entry name" value="YdjM"/>
    <property type="match status" value="1"/>
</dbReference>
<accession>A0A8U0HSK5</accession>
<keyword evidence="1" id="KW-0812">Transmembrane</keyword>
<dbReference type="Proteomes" id="UP000830729">
    <property type="component" value="Chromosome"/>
</dbReference>
<feature type="transmembrane region" description="Helical" evidence="1">
    <location>
        <begin position="150"/>
        <end position="172"/>
    </location>
</feature>
<sequence>MFPLGHVGMALLFVAPVVLLLDRKRRYPPVAVLALATALLPDLDGKIPFSHHHGGPHTVLFVLSVSLAVGLSLAFVSANLTWLARRVDGLPSFRPRAAFALGAGGALAGLGSHLFADVLMIPIADNPVEPFWPVSERTVALGLMHPGDPAWNWGLLAAGVAVQALALTFVFVRTRGYWTPVRTGRSGDSNQSR</sequence>
<reference evidence="2 3" key="1">
    <citation type="submission" date="2022-04" db="EMBL/GenBank/DDBJ databases">
        <title>Diverse halophilic archaea isolated from saline environments.</title>
        <authorList>
            <person name="Cui H.-L."/>
        </authorList>
    </citation>
    <scope>NUCLEOTIDE SEQUENCE [LARGE SCALE GENOMIC DNA]</scope>
    <source>
        <strain evidence="2 3">XZYJT49</strain>
    </source>
</reference>
<evidence type="ECO:0000313" key="2">
    <source>
        <dbReference type="EMBL" id="UPV73980.1"/>
    </source>
</evidence>
<evidence type="ECO:0000256" key="1">
    <source>
        <dbReference type="SAM" id="Phobius"/>
    </source>
</evidence>